<dbReference type="PANTHER" id="PTHR47331">
    <property type="entry name" value="PHD-TYPE DOMAIN-CONTAINING PROTEIN"/>
    <property type="match status" value="1"/>
</dbReference>
<dbReference type="InterPro" id="IPR022048">
    <property type="entry name" value="Envelope_fusion-like"/>
</dbReference>
<feature type="region of interest" description="Disordered" evidence="2">
    <location>
        <begin position="821"/>
        <end position="842"/>
    </location>
</feature>
<dbReference type="PANTHER" id="PTHR47331:SF5">
    <property type="entry name" value="RIBONUCLEASE H"/>
    <property type="match status" value="1"/>
</dbReference>
<protein>
    <submittedName>
        <fullName evidence="4">Uncharacterized protein</fullName>
    </submittedName>
</protein>
<dbReference type="InterPro" id="IPR002464">
    <property type="entry name" value="DNA/RNA_helicase_DEAH_CS"/>
</dbReference>
<evidence type="ECO:0000256" key="3">
    <source>
        <dbReference type="SAM" id="Phobius"/>
    </source>
</evidence>
<reference evidence="4" key="1">
    <citation type="submission" date="2021-02" db="EMBL/GenBank/DDBJ databases">
        <authorList>
            <person name="Steward A R."/>
        </authorList>
    </citation>
    <scope>NUCLEOTIDE SEQUENCE</scope>
</reference>
<keyword evidence="1" id="KW-0378">Hydrolase</keyword>
<feature type="transmembrane region" description="Helical" evidence="3">
    <location>
        <begin position="647"/>
        <end position="669"/>
    </location>
</feature>
<dbReference type="OrthoDB" id="5986643at2759"/>
<dbReference type="PROSITE" id="PS00690">
    <property type="entry name" value="DEAH_ATP_HELICASE"/>
    <property type="match status" value="1"/>
</dbReference>
<dbReference type="Proteomes" id="UP000663880">
    <property type="component" value="Unassembled WGS sequence"/>
</dbReference>
<sequence>MICEIIPKNMWRYINSSENPADCASRGSTALHLTSLSLWWHGPEWLSQCNLKEHSEKPTYTTDIDLKKKNLEISELSVAKVLNKKSQILNLNPVLDSTGLLRVGGRLKNSNIDPEMKYPIIIPSQSKLAELIIDEAHELVFHGGAKLTAVRDDWRLIVYYDTYPYQEGTAALMKDIQYLKTICSMIKEQLTHCDGITLQLEHEFDEMKHYNDIVIMSNSFDTGAKRQRRGLIDGVGYVANSLFGLLDHRFAEKYEKDIDLLRENENHLFKLWKNQTSVVEAELNLMKRMESTMTKQHKIVNQKLNNLENSNLILKQKIQNASFISDFITSAFITNNLLYNLRRIQDFILDTVTNIYSGKLDFHLISPKQLRSELNLISAQLPSDLALPVDNFHFQDIYSLLKVKTKNTKKYLIIEIRIPLVERNIYEIFNLISIPRISNGSMETVIPTSNLVGINIQKDSYITISESDFQSCLNQNPTTMFCHIRNPIRHLKDDHDLCKTIPNTRICQTTFSPCRNHWRELSSPNKYYSFCCKECNIKLLCERQIKSTKVSNAGLLSVMEGCIIKTKDFQVYSHKRLSSNISISSEFEALEMSPINNIINISISKLQTHDLDSNSSEDIRQFEEIKRNIEILKQSETLSTKISYHDVHHYFIIYVLIAILVVLAIIAYWRRLRRRASAEPAVEAVTRSIEATSLPSPQPVKSDSVVSIPPKGFELILHIESSITTCGLVQDRNPSLEPPITYFRVVDRLGIGRGPKIEIIRGGLRHKYLVLRLQSIYGYPISVNVYVGCENKMQLKTIKKTSVVATTIKAITTDATTDLVEKLGPGSDASDTNSTAVPTTIE</sequence>
<evidence type="ECO:0000256" key="2">
    <source>
        <dbReference type="SAM" id="MobiDB-lite"/>
    </source>
</evidence>
<dbReference type="GO" id="GO:0016787">
    <property type="term" value="F:hydrolase activity"/>
    <property type="evidence" value="ECO:0007669"/>
    <property type="project" value="UniProtKB-KW"/>
</dbReference>
<keyword evidence="5" id="KW-1185">Reference proteome</keyword>
<evidence type="ECO:0000256" key="1">
    <source>
        <dbReference type="ARBA" id="ARBA00022801"/>
    </source>
</evidence>
<organism evidence="4 5">
    <name type="scientific">Pieris macdunnoughi</name>
    <dbReference type="NCBI Taxonomy" id="345717"/>
    <lineage>
        <taxon>Eukaryota</taxon>
        <taxon>Metazoa</taxon>
        <taxon>Ecdysozoa</taxon>
        <taxon>Arthropoda</taxon>
        <taxon>Hexapoda</taxon>
        <taxon>Insecta</taxon>
        <taxon>Pterygota</taxon>
        <taxon>Neoptera</taxon>
        <taxon>Endopterygota</taxon>
        <taxon>Lepidoptera</taxon>
        <taxon>Glossata</taxon>
        <taxon>Ditrysia</taxon>
        <taxon>Papilionoidea</taxon>
        <taxon>Pieridae</taxon>
        <taxon>Pierinae</taxon>
        <taxon>Pieris</taxon>
    </lineage>
</organism>
<dbReference type="Pfam" id="PF12259">
    <property type="entry name" value="Baculo_F"/>
    <property type="match status" value="1"/>
</dbReference>
<accession>A0A821QS64</accession>
<dbReference type="AlphaFoldDB" id="A0A821QS64"/>
<gene>
    <name evidence="4" type="ORF">PMACD_LOCUS5318</name>
</gene>
<feature type="compositionally biased region" description="Polar residues" evidence="2">
    <location>
        <begin position="829"/>
        <end position="842"/>
    </location>
</feature>
<name>A0A821QS64_9NEOP</name>
<comment type="caution">
    <text evidence="4">The sequence shown here is derived from an EMBL/GenBank/DDBJ whole genome shotgun (WGS) entry which is preliminary data.</text>
</comment>
<keyword evidence="3" id="KW-0812">Transmembrane</keyword>
<evidence type="ECO:0000313" key="4">
    <source>
        <dbReference type="EMBL" id="CAF4831148.1"/>
    </source>
</evidence>
<keyword evidence="3" id="KW-1133">Transmembrane helix</keyword>
<proteinExistence type="predicted"/>
<keyword evidence="3" id="KW-0472">Membrane</keyword>
<dbReference type="EMBL" id="CAJOBZ010000010">
    <property type="protein sequence ID" value="CAF4831148.1"/>
    <property type="molecule type" value="Genomic_DNA"/>
</dbReference>
<evidence type="ECO:0000313" key="5">
    <source>
        <dbReference type="Proteomes" id="UP000663880"/>
    </source>
</evidence>